<feature type="region of interest" description="Disordered" evidence="1">
    <location>
        <begin position="1"/>
        <end position="22"/>
    </location>
</feature>
<evidence type="ECO:0000256" key="1">
    <source>
        <dbReference type="SAM" id="MobiDB-lite"/>
    </source>
</evidence>
<feature type="compositionally biased region" description="Polar residues" evidence="1">
    <location>
        <begin position="13"/>
        <end position="22"/>
    </location>
</feature>
<protein>
    <submittedName>
        <fullName evidence="2">Uncharacterized protein</fullName>
    </submittedName>
</protein>
<dbReference type="AlphaFoldDB" id="A0A212L3I3"/>
<evidence type="ECO:0000313" key="2">
    <source>
        <dbReference type="EMBL" id="SCM71919.1"/>
    </source>
</evidence>
<dbReference type="EMBL" id="FMJC01000002">
    <property type="protein sequence ID" value="SCM71919.1"/>
    <property type="molecule type" value="Genomic_DNA"/>
</dbReference>
<accession>A0A212L3I3</accession>
<sequence>MSQHIDDAFLSENGPQDRSATSYEEHDLVLIQRYLAVLEENKKACCTALTDADLAMDMAGFVRRTLQNSAQRPLASPALLALALVQRTPEGPQQ</sequence>
<reference evidence="2" key="1">
    <citation type="submission" date="2016-08" db="EMBL/GenBank/DDBJ databases">
        <authorList>
            <person name="Seilhamer J.J."/>
        </authorList>
    </citation>
    <scope>NUCLEOTIDE SEQUENCE</scope>
    <source>
        <strain evidence="2">86-1</strain>
    </source>
</reference>
<dbReference type="RefSeq" id="WP_179979968.1">
    <property type="nucleotide sequence ID" value="NZ_LT608333.1"/>
</dbReference>
<name>A0A212L3I3_9BACT</name>
<organism evidence="2">
    <name type="scientific">uncultured Desulfovibrio sp</name>
    <dbReference type="NCBI Taxonomy" id="167968"/>
    <lineage>
        <taxon>Bacteria</taxon>
        <taxon>Pseudomonadati</taxon>
        <taxon>Thermodesulfobacteriota</taxon>
        <taxon>Desulfovibrionia</taxon>
        <taxon>Desulfovibrionales</taxon>
        <taxon>Desulfovibrionaceae</taxon>
        <taxon>Desulfovibrio</taxon>
        <taxon>environmental samples</taxon>
    </lineage>
</organism>
<proteinExistence type="predicted"/>
<gene>
    <name evidence="2" type="ORF">KL86DES1_20284</name>
</gene>